<dbReference type="Gene3D" id="3.40.50.720">
    <property type="entry name" value="NAD(P)-binding Rossmann-like Domain"/>
    <property type="match status" value="1"/>
</dbReference>
<organism evidence="4 5">
    <name type="scientific">Paraglomus brasilianum</name>
    <dbReference type="NCBI Taxonomy" id="144538"/>
    <lineage>
        <taxon>Eukaryota</taxon>
        <taxon>Fungi</taxon>
        <taxon>Fungi incertae sedis</taxon>
        <taxon>Mucoromycota</taxon>
        <taxon>Glomeromycotina</taxon>
        <taxon>Glomeromycetes</taxon>
        <taxon>Paraglomerales</taxon>
        <taxon>Paraglomeraceae</taxon>
        <taxon>Paraglomus</taxon>
    </lineage>
</organism>
<dbReference type="Pfam" id="PF05368">
    <property type="entry name" value="NmrA"/>
    <property type="match status" value="1"/>
</dbReference>
<dbReference type="PANTHER" id="PTHR47706:SF9">
    <property type="entry name" value="NMRA-LIKE DOMAIN-CONTAINING PROTEIN-RELATED"/>
    <property type="match status" value="1"/>
</dbReference>
<dbReference type="OrthoDB" id="419598at2759"/>
<keyword evidence="5" id="KW-1185">Reference proteome</keyword>
<evidence type="ECO:0000313" key="4">
    <source>
        <dbReference type="EMBL" id="CAG8641940.1"/>
    </source>
</evidence>
<protein>
    <submittedName>
        <fullName evidence="4">11635_t:CDS:1</fullName>
    </submittedName>
</protein>
<evidence type="ECO:0000256" key="2">
    <source>
        <dbReference type="ARBA" id="ARBA00023002"/>
    </source>
</evidence>
<feature type="domain" description="NmrA-like" evidence="3">
    <location>
        <begin position="8"/>
        <end position="232"/>
    </location>
</feature>
<sequence length="287" mass="31356">MSNSSLTSITVAGATGVLGFHIAQALLNDGSFRVKVLRRLPETSNEKAELLASKGAEIVYVDYNRHDDLVKALNGTDALISAVAPGRTAAVYDFDALQTPLLNAAKAAGVKRFIPSEFGIDYAVGDHPVSDTKASFREKVKNSGLEYTIILNGLFAEYLGWFGFDVKNKTATFNADGSAKLAVISLSDVGKFTAESLKLNESRNTTIKVTGSVLSLNEILQKFEQATGSKWKVVIDKEVKYRYQNKIEPIPSPLDVYKAVILEKTLAENLDNDKFSFTPRPLIEDIE</sequence>
<dbReference type="PANTHER" id="PTHR47706">
    <property type="entry name" value="NMRA-LIKE FAMILY PROTEIN"/>
    <property type="match status" value="1"/>
</dbReference>
<reference evidence="4" key="1">
    <citation type="submission" date="2021-06" db="EMBL/GenBank/DDBJ databases">
        <authorList>
            <person name="Kallberg Y."/>
            <person name="Tangrot J."/>
            <person name="Rosling A."/>
        </authorList>
    </citation>
    <scope>NUCLEOTIDE SEQUENCE</scope>
    <source>
        <strain evidence="4">BR232B</strain>
    </source>
</reference>
<dbReference type="SUPFAM" id="SSF51735">
    <property type="entry name" value="NAD(P)-binding Rossmann-fold domains"/>
    <property type="match status" value="1"/>
</dbReference>
<evidence type="ECO:0000256" key="1">
    <source>
        <dbReference type="ARBA" id="ARBA00022857"/>
    </source>
</evidence>
<evidence type="ECO:0000259" key="3">
    <source>
        <dbReference type="Pfam" id="PF05368"/>
    </source>
</evidence>
<name>A0A9N9DIL6_9GLOM</name>
<keyword evidence="2" id="KW-0560">Oxidoreductase</keyword>
<comment type="caution">
    <text evidence="4">The sequence shown here is derived from an EMBL/GenBank/DDBJ whole genome shotgun (WGS) entry which is preliminary data.</text>
</comment>
<dbReference type="EMBL" id="CAJVPI010002364">
    <property type="protein sequence ID" value="CAG8641940.1"/>
    <property type="molecule type" value="Genomic_DNA"/>
</dbReference>
<dbReference type="Proteomes" id="UP000789739">
    <property type="component" value="Unassembled WGS sequence"/>
</dbReference>
<feature type="non-terminal residue" evidence="4">
    <location>
        <position position="287"/>
    </location>
</feature>
<dbReference type="InterPro" id="IPR051609">
    <property type="entry name" value="NmrA/Isoflavone_reductase-like"/>
</dbReference>
<accession>A0A9N9DIL6</accession>
<dbReference type="InterPro" id="IPR036291">
    <property type="entry name" value="NAD(P)-bd_dom_sf"/>
</dbReference>
<dbReference type="InterPro" id="IPR008030">
    <property type="entry name" value="NmrA-like"/>
</dbReference>
<dbReference type="Gene3D" id="3.90.25.10">
    <property type="entry name" value="UDP-galactose 4-epimerase, domain 1"/>
    <property type="match status" value="1"/>
</dbReference>
<gene>
    <name evidence="4" type="ORF">PBRASI_LOCUS9823</name>
</gene>
<dbReference type="AlphaFoldDB" id="A0A9N9DIL6"/>
<evidence type="ECO:0000313" key="5">
    <source>
        <dbReference type="Proteomes" id="UP000789739"/>
    </source>
</evidence>
<proteinExistence type="predicted"/>
<dbReference type="GO" id="GO:0016491">
    <property type="term" value="F:oxidoreductase activity"/>
    <property type="evidence" value="ECO:0007669"/>
    <property type="project" value="UniProtKB-KW"/>
</dbReference>
<dbReference type="CDD" id="cd05259">
    <property type="entry name" value="PCBER_SDR_a"/>
    <property type="match status" value="1"/>
</dbReference>
<dbReference type="InterPro" id="IPR045312">
    <property type="entry name" value="PCBER-like"/>
</dbReference>
<keyword evidence="1" id="KW-0521">NADP</keyword>